<organism evidence="2 3">
    <name type="scientific">Aspergillus granulosus</name>
    <dbReference type="NCBI Taxonomy" id="176169"/>
    <lineage>
        <taxon>Eukaryota</taxon>
        <taxon>Fungi</taxon>
        <taxon>Dikarya</taxon>
        <taxon>Ascomycota</taxon>
        <taxon>Pezizomycotina</taxon>
        <taxon>Eurotiomycetes</taxon>
        <taxon>Eurotiomycetidae</taxon>
        <taxon>Eurotiales</taxon>
        <taxon>Aspergillaceae</taxon>
        <taxon>Aspergillus</taxon>
        <taxon>Aspergillus subgen. Nidulantes</taxon>
    </lineage>
</organism>
<dbReference type="EMBL" id="JBFXLT010000108">
    <property type="protein sequence ID" value="KAL2808600.1"/>
    <property type="molecule type" value="Genomic_DNA"/>
</dbReference>
<evidence type="ECO:0000313" key="3">
    <source>
        <dbReference type="Proteomes" id="UP001610334"/>
    </source>
</evidence>
<accession>A0ABR4GZH2</accession>
<name>A0ABR4GZH2_9EURO</name>
<evidence type="ECO:0000256" key="1">
    <source>
        <dbReference type="SAM" id="MobiDB-lite"/>
    </source>
</evidence>
<dbReference type="Proteomes" id="UP001610334">
    <property type="component" value="Unassembled WGS sequence"/>
</dbReference>
<protein>
    <submittedName>
        <fullName evidence="2">Uncharacterized protein</fullName>
    </submittedName>
</protein>
<gene>
    <name evidence="2" type="ORF">BJX63DRAFT_435965</name>
</gene>
<proteinExistence type="predicted"/>
<feature type="compositionally biased region" description="Basic and acidic residues" evidence="1">
    <location>
        <begin position="83"/>
        <end position="102"/>
    </location>
</feature>
<reference evidence="2 3" key="1">
    <citation type="submission" date="2024-07" db="EMBL/GenBank/DDBJ databases">
        <title>Section-level genome sequencing and comparative genomics of Aspergillus sections Usti and Cavernicolus.</title>
        <authorList>
            <consortium name="Lawrence Berkeley National Laboratory"/>
            <person name="Nybo J.L."/>
            <person name="Vesth T.C."/>
            <person name="Theobald S."/>
            <person name="Frisvad J.C."/>
            <person name="Larsen T.O."/>
            <person name="Kjaerboelling I."/>
            <person name="Rothschild-Mancinelli K."/>
            <person name="Lyhne E.K."/>
            <person name="Kogle M.E."/>
            <person name="Barry K."/>
            <person name="Clum A."/>
            <person name="Na H."/>
            <person name="Ledsgaard L."/>
            <person name="Lin J."/>
            <person name="Lipzen A."/>
            <person name="Kuo A."/>
            <person name="Riley R."/>
            <person name="Mondo S."/>
            <person name="Labutti K."/>
            <person name="Haridas S."/>
            <person name="Pangalinan J."/>
            <person name="Salamov A.A."/>
            <person name="Simmons B.A."/>
            <person name="Magnuson J.K."/>
            <person name="Chen J."/>
            <person name="Drula E."/>
            <person name="Henrissat B."/>
            <person name="Wiebenga A."/>
            <person name="Lubbers R.J."/>
            <person name="Gomes A.C."/>
            <person name="Makela M.R."/>
            <person name="Stajich J."/>
            <person name="Grigoriev I.V."/>
            <person name="Mortensen U.H."/>
            <person name="De Vries R.P."/>
            <person name="Baker S.E."/>
            <person name="Andersen M.R."/>
        </authorList>
    </citation>
    <scope>NUCLEOTIDE SEQUENCE [LARGE SCALE GENOMIC DNA]</scope>
    <source>
        <strain evidence="2 3">CBS 588.65</strain>
    </source>
</reference>
<comment type="caution">
    <text evidence="2">The sequence shown here is derived from an EMBL/GenBank/DDBJ whole genome shotgun (WGS) entry which is preliminary data.</text>
</comment>
<sequence length="112" mass="12383">MSGNPTAQVKEALGAAGSTTSDWAQTNVVNPIRSYLATEKWSETGACYVYLVLAWCACTIEERTLNTRTGNTENHISPEESEQIDRMEKDKVVEFLQERNKSDAGPGSRKRG</sequence>
<feature type="region of interest" description="Disordered" evidence="1">
    <location>
        <begin position="67"/>
        <end position="112"/>
    </location>
</feature>
<keyword evidence="3" id="KW-1185">Reference proteome</keyword>
<feature type="region of interest" description="Disordered" evidence="1">
    <location>
        <begin position="1"/>
        <end position="24"/>
    </location>
</feature>
<evidence type="ECO:0000313" key="2">
    <source>
        <dbReference type="EMBL" id="KAL2808600.1"/>
    </source>
</evidence>